<comment type="caution">
    <text evidence="1">The sequence shown here is derived from an EMBL/GenBank/DDBJ whole genome shotgun (WGS) entry which is preliminary data.</text>
</comment>
<name>A0ACB9TLF6_HOLOL</name>
<organism evidence="1 2">
    <name type="scientific">Holotrichia oblita</name>
    <name type="common">Chafer beetle</name>
    <dbReference type="NCBI Taxonomy" id="644536"/>
    <lineage>
        <taxon>Eukaryota</taxon>
        <taxon>Metazoa</taxon>
        <taxon>Ecdysozoa</taxon>
        <taxon>Arthropoda</taxon>
        <taxon>Hexapoda</taxon>
        <taxon>Insecta</taxon>
        <taxon>Pterygota</taxon>
        <taxon>Neoptera</taxon>
        <taxon>Endopterygota</taxon>
        <taxon>Coleoptera</taxon>
        <taxon>Polyphaga</taxon>
        <taxon>Scarabaeiformia</taxon>
        <taxon>Scarabaeidae</taxon>
        <taxon>Melolonthinae</taxon>
        <taxon>Holotrichia</taxon>
    </lineage>
</organism>
<gene>
    <name evidence="1" type="ORF">MML48_2g00002998</name>
</gene>
<dbReference type="EMBL" id="CM043016">
    <property type="protein sequence ID" value="KAI4467738.1"/>
    <property type="molecule type" value="Genomic_DNA"/>
</dbReference>
<evidence type="ECO:0000313" key="1">
    <source>
        <dbReference type="EMBL" id="KAI4467738.1"/>
    </source>
</evidence>
<reference evidence="1" key="1">
    <citation type="submission" date="2022-04" db="EMBL/GenBank/DDBJ databases">
        <title>Chromosome-scale genome assembly of Holotrichia oblita Faldermann.</title>
        <authorList>
            <person name="Rongchong L."/>
        </authorList>
    </citation>
    <scope>NUCLEOTIDE SEQUENCE</scope>
    <source>
        <strain evidence="1">81SQS9</strain>
    </source>
</reference>
<dbReference type="Proteomes" id="UP001056778">
    <property type="component" value="Chromosome 2"/>
</dbReference>
<evidence type="ECO:0000313" key="2">
    <source>
        <dbReference type="Proteomes" id="UP001056778"/>
    </source>
</evidence>
<proteinExistence type="predicted"/>
<protein>
    <submittedName>
        <fullName evidence="1">Sox transcription factor</fullName>
    </submittedName>
</protein>
<keyword evidence="2" id="KW-1185">Reference proteome</keyword>
<accession>A0ACB9TLF6</accession>
<sequence length="639" mass="72073">MATLPTNTRTPKNSTEESPNGAFKTPTALHVRSPITIDLTTFNIVQLGGSSDDTASAPNMSSTKEVICKLRCREEEQLQKCIGVIKTMKAAIGRQKNVSMDVKNGLKELEEAVEMISDCTKRWKKAELQAGEHAHKALAPATKMQATFTTGNKNVEKKEVHPSENVWMKDRAGRRKQAQEEKKAAANASDSKQQQKIAGGQRKDNGTDKKKPKKNKQRNRNAKPRLDALLVKSRTLQSTDLARSKSERFVKKQIYYREVTFVVGVIVRLRFYFEFFFNVSVVDDLNISLVGLFVEMVPQQNMDSGRSDSPVNNNNNNINMNNIHTNNRVPLFGSQLVDENSTTPYSDATQTKKNNPNHIKRPMNAFMVWSQIERRKICEVQPDMHNAEISKKLGKRWKLLKEEERQPFIEEAERLRQLHQKEYPDYKYRPRKKTTKPMPKSNSSAKKPRKSSKLQSRNDSNNNTNSLTKYTTSPSRRTSVDVTSKLKIRLTQQHIPKTATTMTTTVNTQTHINNSNFYTPNLLTTLAKVPSSPSCETPDSPESASFYEDFLLDPADIGAVTTLTNYVKVEPDSLDNLTITDLLSSTSDFNFPLNGLDGLETFDTVSNSSGSHLDFSDVKDLMCGIGETIWSDRSLFSNC</sequence>